<accession>A0A4Y1ZHI5</accession>
<protein>
    <submittedName>
        <fullName evidence="1">Uncharacterized protein</fullName>
    </submittedName>
</protein>
<dbReference type="EMBL" id="BEXB01000056">
    <property type="protein sequence ID" value="GAY78676.1"/>
    <property type="molecule type" value="Genomic_DNA"/>
</dbReference>
<dbReference type="AlphaFoldDB" id="A0A4Y1ZHI5"/>
<comment type="caution">
    <text evidence="1">The sequence shown here is derived from an EMBL/GenBank/DDBJ whole genome shotgun (WGS) entry which is preliminary data.</text>
</comment>
<gene>
    <name evidence="1" type="ORF">NBRC111894_4230</name>
</gene>
<dbReference type="Proteomes" id="UP000319716">
    <property type="component" value="Unassembled WGS sequence"/>
</dbReference>
<organism evidence="1 2">
    <name type="scientific">Sporolactobacillus inulinus</name>
    <dbReference type="NCBI Taxonomy" id="2078"/>
    <lineage>
        <taxon>Bacteria</taxon>
        <taxon>Bacillati</taxon>
        <taxon>Bacillota</taxon>
        <taxon>Bacilli</taxon>
        <taxon>Bacillales</taxon>
        <taxon>Sporolactobacillaceae</taxon>
        <taxon>Sporolactobacillus</taxon>
    </lineage>
</organism>
<evidence type="ECO:0000313" key="1">
    <source>
        <dbReference type="EMBL" id="GAY78676.1"/>
    </source>
</evidence>
<name>A0A4Y1ZHI5_9BACL</name>
<sequence length="56" mass="6809">MIRLNERRRTLLSWNWIIHFTKLASEWMPFFMGRKLIILPHWSTMSGISSIDQFKS</sequence>
<evidence type="ECO:0000313" key="2">
    <source>
        <dbReference type="Proteomes" id="UP000319716"/>
    </source>
</evidence>
<reference evidence="1 2" key="1">
    <citation type="submission" date="2017-11" db="EMBL/GenBank/DDBJ databases">
        <title>Draft Genome Sequence of Sporolactobacillus inulinus NBRC 111894 Isolated from Koso, a Japanese Sugar-Vegetable Fermented Beverage.</title>
        <authorList>
            <person name="Chiou T.Y."/>
            <person name="Oshima K."/>
            <person name="Suda W."/>
            <person name="Hattori M."/>
            <person name="Takahashi T."/>
        </authorList>
    </citation>
    <scope>NUCLEOTIDE SEQUENCE [LARGE SCALE GENOMIC DNA]</scope>
    <source>
        <strain evidence="1 2">NBRC111894</strain>
    </source>
</reference>
<proteinExistence type="predicted"/>